<evidence type="ECO:0000313" key="4">
    <source>
        <dbReference type="Proteomes" id="UP000410492"/>
    </source>
</evidence>
<accession>A0A653BUD0</accession>
<reference evidence="3 4" key="1">
    <citation type="submission" date="2019-01" db="EMBL/GenBank/DDBJ databases">
        <authorList>
            <person name="Sayadi A."/>
        </authorList>
    </citation>
    <scope>NUCLEOTIDE SEQUENCE [LARGE SCALE GENOMIC DNA]</scope>
</reference>
<evidence type="ECO:0008006" key="5">
    <source>
        <dbReference type="Google" id="ProtNLM"/>
    </source>
</evidence>
<dbReference type="OrthoDB" id="199913at2759"/>
<sequence>MKYKKVMVLKVMCVIGLTAMVEGQLPFSTIANMTRVPSLPNPPNPLRNLPMPNMPDLPDLPDLPELPDLSKLPTPQNFLLHLLNVTAEELLDVAANFGFDEVLYEEVDFLHYLPNGTTTNYKMNSTRLDIDKDNPLKIVIHGWQSTGCSRNSAGQTKFWQKNEKTVSPFILI</sequence>
<protein>
    <recommendedName>
        <fullName evidence="5">Lipase domain-containing protein</fullName>
    </recommendedName>
</protein>
<keyword evidence="2" id="KW-0732">Signal</keyword>
<dbReference type="AlphaFoldDB" id="A0A653BUD0"/>
<dbReference type="Proteomes" id="UP000410492">
    <property type="component" value="Unassembled WGS sequence"/>
</dbReference>
<feature type="signal peptide" evidence="2">
    <location>
        <begin position="1"/>
        <end position="23"/>
    </location>
</feature>
<evidence type="ECO:0000313" key="3">
    <source>
        <dbReference type="EMBL" id="VEN39218.1"/>
    </source>
</evidence>
<proteinExistence type="predicted"/>
<gene>
    <name evidence="3" type="ORF">CALMAC_LOCUS3833</name>
</gene>
<dbReference type="EMBL" id="CAACVG010005353">
    <property type="protein sequence ID" value="VEN39218.1"/>
    <property type="molecule type" value="Genomic_DNA"/>
</dbReference>
<organism evidence="3 4">
    <name type="scientific">Callosobruchus maculatus</name>
    <name type="common">Southern cowpea weevil</name>
    <name type="synonym">Pulse bruchid</name>
    <dbReference type="NCBI Taxonomy" id="64391"/>
    <lineage>
        <taxon>Eukaryota</taxon>
        <taxon>Metazoa</taxon>
        <taxon>Ecdysozoa</taxon>
        <taxon>Arthropoda</taxon>
        <taxon>Hexapoda</taxon>
        <taxon>Insecta</taxon>
        <taxon>Pterygota</taxon>
        <taxon>Neoptera</taxon>
        <taxon>Endopterygota</taxon>
        <taxon>Coleoptera</taxon>
        <taxon>Polyphaga</taxon>
        <taxon>Cucujiformia</taxon>
        <taxon>Chrysomeloidea</taxon>
        <taxon>Chrysomelidae</taxon>
        <taxon>Bruchinae</taxon>
        <taxon>Bruchini</taxon>
        <taxon>Callosobruchus</taxon>
    </lineage>
</organism>
<feature type="compositionally biased region" description="Low complexity" evidence="1">
    <location>
        <begin position="46"/>
        <end position="57"/>
    </location>
</feature>
<feature type="chain" id="PRO_5024810886" description="Lipase domain-containing protein" evidence="2">
    <location>
        <begin position="24"/>
        <end position="172"/>
    </location>
</feature>
<evidence type="ECO:0000256" key="1">
    <source>
        <dbReference type="SAM" id="MobiDB-lite"/>
    </source>
</evidence>
<name>A0A653BUD0_CALMS</name>
<keyword evidence="4" id="KW-1185">Reference proteome</keyword>
<feature type="region of interest" description="Disordered" evidence="1">
    <location>
        <begin position="39"/>
        <end position="66"/>
    </location>
</feature>
<evidence type="ECO:0000256" key="2">
    <source>
        <dbReference type="SAM" id="SignalP"/>
    </source>
</evidence>